<feature type="transmembrane region" description="Helical" evidence="5">
    <location>
        <begin position="45"/>
        <end position="63"/>
    </location>
</feature>
<keyword evidence="8" id="KW-1185">Reference proteome</keyword>
<keyword evidence="2 5" id="KW-0812">Transmembrane</keyword>
<evidence type="ECO:0000256" key="2">
    <source>
        <dbReference type="ARBA" id="ARBA00022692"/>
    </source>
</evidence>
<reference evidence="8" key="1">
    <citation type="journal article" date="2019" name="Int. J. Syst. Evol. Microbiol.">
        <title>The Global Catalogue of Microorganisms (GCM) 10K type strain sequencing project: providing services to taxonomists for standard genome sequencing and annotation.</title>
        <authorList>
            <consortium name="The Broad Institute Genomics Platform"/>
            <consortium name="The Broad Institute Genome Sequencing Center for Infectious Disease"/>
            <person name="Wu L."/>
            <person name="Ma J."/>
        </authorList>
    </citation>
    <scope>NUCLEOTIDE SEQUENCE [LARGE SCALE GENOMIC DNA]</scope>
    <source>
        <strain evidence="8">JCM 17983</strain>
    </source>
</reference>
<dbReference type="RefSeq" id="WP_274233837.1">
    <property type="nucleotide sequence ID" value="NZ_BAABHQ010000004.1"/>
</dbReference>
<accession>A0ABP9E922</accession>
<sequence length="106" mass="10746">MSSPSDAGLQAERTGLAWSRTSLGVAANAVLLAVRELTHDGPGPSLVLAIAAGVLAVVVALYGRRRTLRLRHAPLPSPLAADRAVPLLGGAVALLALVTGVVLALR</sequence>
<evidence type="ECO:0000256" key="1">
    <source>
        <dbReference type="ARBA" id="ARBA00004127"/>
    </source>
</evidence>
<proteinExistence type="predicted"/>
<evidence type="ECO:0000256" key="5">
    <source>
        <dbReference type="SAM" id="Phobius"/>
    </source>
</evidence>
<evidence type="ECO:0000313" key="7">
    <source>
        <dbReference type="EMBL" id="GAA4871649.1"/>
    </source>
</evidence>
<organism evidence="7 8">
    <name type="scientific">Actinomycetospora straminea</name>
    <dbReference type="NCBI Taxonomy" id="663607"/>
    <lineage>
        <taxon>Bacteria</taxon>
        <taxon>Bacillati</taxon>
        <taxon>Actinomycetota</taxon>
        <taxon>Actinomycetes</taxon>
        <taxon>Pseudonocardiales</taxon>
        <taxon>Pseudonocardiaceae</taxon>
        <taxon>Actinomycetospora</taxon>
    </lineage>
</organism>
<evidence type="ECO:0000313" key="8">
    <source>
        <dbReference type="Proteomes" id="UP001500457"/>
    </source>
</evidence>
<evidence type="ECO:0000256" key="4">
    <source>
        <dbReference type="ARBA" id="ARBA00023136"/>
    </source>
</evidence>
<dbReference type="EMBL" id="BAABHQ010000004">
    <property type="protein sequence ID" value="GAA4871649.1"/>
    <property type="molecule type" value="Genomic_DNA"/>
</dbReference>
<keyword evidence="3 5" id="KW-1133">Transmembrane helix</keyword>
<protein>
    <recommendedName>
        <fullName evidence="6">DUF202 domain-containing protein</fullName>
    </recommendedName>
</protein>
<keyword evidence="4 5" id="KW-0472">Membrane</keyword>
<gene>
    <name evidence="7" type="ORF">GCM10023203_21430</name>
</gene>
<evidence type="ECO:0000259" key="6">
    <source>
        <dbReference type="Pfam" id="PF02656"/>
    </source>
</evidence>
<evidence type="ECO:0000256" key="3">
    <source>
        <dbReference type="ARBA" id="ARBA00022989"/>
    </source>
</evidence>
<feature type="domain" description="DUF202" evidence="6">
    <location>
        <begin position="7"/>
        <end position="72"/>
    </location>
</feature>
<feature type="transmembrane region" description="Helical" evidence="5">
    <location>
        <begin position="84"/>
        <end position="105"/>
    </location>
</feature>
<dbReference type="Proteomes" id="UP001500457">
    <property type="component" value="Unassembled WGS sequence"/>
</dbReference>
<comment type="caution">
    <text evidence="7">The sequence shown here is derived from an EMBL/GenBank/DDBJ whole genome shotgun (WGS) entry which is preliminary data.</text>
</comment>
<dbReference type="InterPro" id="IPR003807">
    <property type="entry name" value="DUF202"/>
</dbReference>
<comment type="subcellular location">
    <subcellularLocation>
        <location evidence="1">Endomembrane system</location>
        <topology evidence="1">Multi-pass membrane protein</topology>
    </subcellularLocation>
</comment>
<name>A0ABP9E922_9PSEU</name>
<dbReference type="Pfam" id="PF02656">
    <property type="entry name" value="DUF202"/>
    <property type="match status" value="1"/>
</dbReference>